<gene>
    <name evidence="1" type="ORF">HA299_03415</name>
</gene>
<protein>
    <submittedName>
        <fullName evidence="1">Uncharacterized protein</fullName>
    </submittedName>
</protein>
<organism evidence="1 2">
    <name type="scientific">Methermicoccus shengliensis</name>
    <dbReference type="NCBI Taxonomy" id="660064"/>
    <lineage>
        <taxon>Archaea</taxon>
        <taxon>Methanobacteriati</taxon>
        <taxon>Methanobacteriota</taxon>
        <taxon>Stenosarchaea group</taxon>
        <taxon>Methanomicrobia</taxon>
        <taxon>Methanosarcinales</taxon>
        <taxon>Methermicoccaceae</taxon>
        <taxon>Methermicoccus</taxon>
    </lineage>
</organism>
<dbReference type="Proteomes" id="UP000600363">
    <property type="component" value="Unassembled WGS sequence"/>
</dbReference>
<dbReference type="RefSeq" id="WP_042687490.1">
    <property type="nucleotide sequence ID" value="NZ_DUIH01000011.1"/>
</dbReference>
<evidence type="ECO:0000313" key="2">
    <source>
        <dbReference type="Proteomes" id="UP000600363"/>
    </source>
</evidence>
<accession>A0A832RWD7</accession>
<evidence type="ECO:0000313" key="1">
    <source>
        <dbReference type="EMBL" id="HIH69654.1"/>
    </source>
</evidence>
<sequence length="112" mass="12897">MARELSEYDLSILRKLAGGTDVPVCEHVGSGFRSILPPLWVHYRLSHEQVAEGLRSLSDEELEYLVEQVRRGEESLHCAHPDHVQALLDEVDRRFGRDVAMELFEFYRLMSG</sequence>
<comment type="caution">
    <text evidence="1">The sequence shown here is derived from an EMBL/GenBank/DDBJ whole genome shotgun (WGS) entry which is preliminary data.</text>
</comment>
<reference evidence="1" key="1">
    <citation type="journal article" date="2020" name="bioRxiv">
        <title>A rank-normalized archaeal taxonomy based on genome phylogeny resolves widespread incomplete and uneven classifications.</title>
        <authorList>
            <person name="Rinke C."/>
            <person name="Chuvochina M."/>
            <person name="Mussig A.J."/>
            <person name="Chaumeil P.-A."/>
            <person name="Waite D.W."/>
            <person name="Whitman W.B."/>
            <person name="Parks D.H."/>
            <person name="Hugenholtz P."/>
        </authorList>
    </citation>
    <scope>NUCLEOTIDE SEQUENCE</scope>
    <source>
        <strain evidence="1">UBA12518</strain>
    </source>
</reference>
<name>A0A832RWD7_9EURY</name>
<dbReference type="AlphaFoldDB" id="A0A832RWD7"/>
<proteinExistence type="predicted"/>
<dbReference type="EMBL" id="DUIH01000011">
    <property type="protein sequence ID" value="HIH69654.1"/>
    <property type="molecule type" value="Genomic_DNA"/>
</dbReference>